<protein>
    <submittedName>
        <fullName evidence="1">DUF1015 domain-containing protein</fullName>
    </submittedName>
</protein>
<sequence length="428" mass="49432">MADIIPFSAWRYSEKLRPKIANLTVPNLDGISKVQLDKRYQDPTNSIHLTLPAPPSEVEKKAVLLKNWKNNKVLKQDPAPAIYIYYQHFCLPGSTRRFCRKGFIAYIKAYHWEEKVILGHENTIPYALKEQVQLLSKTQIQPSPTHGLYEDPENSLVPLMDNYMNTPIFDFQNDLGIREQLAAVTDPEDIMQFVSHLKGQKIILADGHHRLQASIHHRDHCKENNDHHTGMEAYNYHMMNFTNVHSDHLKILPTHRLISNVTIPEALLLEKAAIFFTIQRISYPSKIEVLTISQPWTFILMFKEAAYKISLRIEKFDLFTTAIPDAVKRLDISVLHYFFVDHIIGIPMDEQRSSKQITYETDRLKCHGQLHSGKADLALLTREISIEEVMEVCHSGYTLPQKSTYFYPKASSGLLFGSIREDEFITYP</sequence>
<evidence type="ECO:0000313" key="1">
    <source>
        <dbReference type="EMBL" id="QDH80947.1"/>
    </source>
</evidence>
<proteinExistence type="predicted"/>
<reference evidence="1 2" key="1">
    <citation type="submission" date="2019-06" db="EMBL/GenBank/DDBJ databases">
        <title>Echinicola alkalisoli sp. nov. isolated from saline soil.</title>
        <authorList>
            <person name="Sun J.-Q."/>
            <person name="Xu L."/>
        </authorList>
    </citation>
    <scope>NUCLEOTIDE SEQUENCE [LARGE SCALE GENOMIC DNA]</scope>
    <source>
        <strain evidence="1 2">LN3S3</strain>
    </source>
</reference>
<name>A0A514CMG5_9BACT</name>
<dbReference type="Proteomes" id="UP000316614">
    <property type="component" value="Chromosome"/>
</dbReference>
<keyword evidence="2" id="KW-1185">Reference proteome</keyword>
<dbReference type="Pfam" id="PF06245">
    <property type="entry name" value="DUF1015"/>
    <property type="match status" value="1"/>
</dbReference>
<dbReference type="PANTHER" id="PTHR36454:SF1">
    <property type="entry name" value="DUF1015 DOMAIN-CONTAINING PROTEIN"/>
    <property type="match status" value="1"/>
</dbReference>
<organism evidence="1 2">
    <name type="scientific">Echinicola soli</name>
    <dbReference type="NCBI Taxonomy" id="2591634"/>
    <lineage>
        <taxon>Bacteria</taxon>
        <taxon>Pseudomonadati</taxon>
        <taxon>Bacteroidota</taxon>
        <taxon>Cytophagia</taxon>
        <taxon>Cytophagales</taxon>
        <taxon>Cyclobacteriaceae</taxon>
        <taxon>Echinicola</taxon>
    </lineage>
</organism>
<accession>A0A514CMG5</accession>
<dbReference type="OrthoDB" id="9781616at2"/>
<dbReference type="AlphaFoldDB" id="A0A514CMG5"/>
<dbReference type="KEGG" id="echi:FKX85_18605"/>
<dbReference type="InterPro" id="IPR008323">
    <property type="entry name" value="UCP033563"/>
</dbReference>
<evidence type="ECO:0000313" key="2">
    <source>
        <dbReference type="Proteomes" id="UP000316614"/>
    </source>
</evidence>
<dbReference type="RefSeq" id="WP_141616163.1">
    <property type="nucleotide sequence ID" value="NZ_CP041253.1"/>
</dbReference>
<dbReference type="EMBL" id="CP041253">
    <property type="protein sequence ID" value="QDH80947.1"/>
    <property type="molecule type" value="Genomic_DNA"/>
</dbReference>
<gene>
    <name evidence="1" type="ORF">FKX85_18605</name>
</gene>
<dbReference type="PANTHER" id="PTHR36454">
    <property type="entry name" value="LMO2823 PROTEIN"/>
    <property type="match status" value="1"/>
</dbReference>